<keyword evidence="5" id="KW-1185">Reference proteome</keyword>
<feature type="domain" description="HTH LytTR-type" evidence="3">
    <location>
        <begin position="138"/>
        <end position="242"/>
    </location>
</feature>
<dbReference type="OrthoDB" id="9809318at2"/>
<dbReference type="GO" id="GO:0003677">
    <property type="term" value="F:DNA binding"/>
    <property type="evidence" value="ECO:0007669"/>
    <property type="project" value="UniProtKB-KW"/>
</dbReference>
<accession>A0A429ZUF2</accession>
<dbReference type="GeneID" id="98567345"/>
<dbReference type="PROSITE" id="PS50110">
    <property type="entry name" value="RESPONSE_REGULATORY"/>
    <property type="match status" value="1"/>
</dbReference>
<dbReference type="PROSITE" id="PS50930">
    <property type="entry name" value="HTH_LYTTR"/>
    <property type="match status" value="1"/>
</dbReference>
<dbReference type="InterPro" id="IPR011006">
    <property type="entry name" value="CheY-like_superfamily"/>
</dbReference>
<feature type="domain" description="Response regulatory" evidence="2">
    <location>
        <begin position="2"/>
        <end position="116"/>
    </location>
</feature>
<dbReference type="Proteomes" id="UP000287239">
    <property type="component" value="Unassembled WGS sequence"/>
</dbReference>
<evidence type="ECO:0000313" key="4">
    <source>
        <dbReference type="EMBL" id="RST97253.1"/>
    </source>
</evidence>
<dbReference type="SMART" id="SM00850">
    <property type="entry name" value="LytTR"/>
    <property type="match status" value="1"/>
</dbReference>
<dbReference type="RefSeq" id="WP_126778487.1">
    <property type="nucleotide sequence ID" value="NZ_CAUQJP010000117.1"/>
</dbReference>
<dbReference type="InterPro" id="IPR001789">
    <property type="entry name" value="Sig_transdc_resp-reg_receiver"/>
</dbReference>
<organism evidence="4 5">
    <name type="scientific">Vagococcus salmoninarum</name>
    <dbReference type="NCBI Taxonomy" id="2739"/>
    <lineage>
        <taxon>Bacteria</taxon>
        <taxon>Bacillati</taxon>
        <taxon>Bacillota</taxon>
        <taxon>Bacilli</taxon>
        <taxon>Lactobacillales</taxon>
        <taxon>Enterococcaceae</taxon>
        <taxon>Vagococcus</taxon>
    </lineage>
</organism>
<dbReference type="SMART" id="SM00448">
    <property type="entry name" value="REC"/>
    <property type="match status" value="1"/>
</dbReference>
<gene>
    <name evidence="4" type="ORF">CBF35_03115</name>
</gene>
<evidence type="ECO:0000259" key="3">
    <source>
        <dbReference type="PROSITE" id="PS50930"/>
    </source>
</evidence>
<protein>
    <submittedName>
        <fullName evidence="4">DNA-binding response regulator</fullName>
    </submittedName>
</protein>
<dbReference type="PANTHER" id="PTHR37299">
    <property type="entry name" value="TRANSCRIPTIONAL REGULATOR-RELATED"/>
    <property type="match status" value="1"/>
</dbReference>
<dbReference type="Gene3D" id="2.40.50.40">
    <property type="match status" value="1"/>
</dbReference>
<sequence>MKILLIDDEPLARNELSYLLKEAMTDLEIYEAATIAEGVDQLLLQEPAIVFLDIHLTNESGLTLANKINKMAKSPLVIFATAYDNYAVKAFELNAQDYLVKPFELSRVTAVLAKAVKRLTEEPVPAKSDLKELEDIRLPVKTKERIYLVPSAEIITISVANGVTEINTPTQKYAILEPLNGISEKLPCQRFLRVHRSYLINLFEISEIQPWFNQTLQVTMSNGDKVPISRSYLSQFKERVGLT</sequence>
<dbReference type="GO" id="GO:0000156">
    <property type="term" value="F:phosphorelay response regulator activity"/>
    <property type="evidence" value="ECO:0007669"/>
    <property type="project" value="InterPro"/>
</dbReference>
<dbReference type="Pfam" id="PF04397">
    <property type="entry name" value="LytTR"/>
    <property type="match status" value="1"/>
</dbReference>
<evidence type="ECO:0000313" key="5">
    <source>
        <dbReference type="Proteomes" id="UP000287239"/>
    </source>
</evidence>
<dbReference type="InterPro" id="IPR046947">
    <property type="entry name" value="LytR-like"/>
</dbReference>
<keyword evidence="4" id="KW-0238">DNA-binding</keyword>
<dbReference type="Gene3D" id="3.40.50.2300">
    <property type="match status" value="1"/>
</dbReference>
<dbReference type="AlphaFoldDB" id="A0A429ZUF2"/>
<dbReference type="SUPFAM" id="SSF52172">
    <property type="entry name" value="CheY-like"/>
    <property type="match status" value="1"/>
</dbReference>
<evidence type="ECO:0000256" key="1">
    <source>
        <dbReference type="PROSITE-ProRule" id="PRU00169"/>
    </source>
</evidence>
<proteinExistence type="predicted"/>
<dbReference type="Gene3D" id="2.20.25.10">
    <property type="match status" value="1"/>
</dbReference>
<dbReference type="EMBL" id="NGJU01000003">
    <property type="protein sequence ID" value="RST97253.1"/>
    <property type="molecule type" value="Genomic_DNA"/>
</dbReference>
<dbReference type="InterPro" id="IPR007492">
    <property type="entry name" value="LytTR_DNA-bd_dom"/>
</dbReference>
<feature type="modified residue" description="4-aspartylphosphate" evidence="1">
    <location>
        <position position="53"/>
    </location>
</feature>
<name>A0A429ZUF2_9ENTE</name>
<keyword evidence="1" id="KW-0597">Phosphoprotein</keyword>
<comment type="caution">
    <text evidence="4">The sequence shown here is derived from an EMBL/GenBank/DDBJ whole genome shotgun (WGS) entry which is preliminary data.</text>
</comment>
<dbReference type="PANTHER" id="PTHR37299:SF1">
    <property type="entry name" value="STAGE 0 SPORULATION PROTEIN A HOMOLOG"/>
    <property type="match status" value="1"/>
</dbReference>
<evidence type="ECO:0000259" key="2">
    <source>
        <dbReference type="PROSITE" id="PS50110"/>
    </source>
</evidence>
<dbReference type="Pfam" id="PF00072">
    <property type="entry name" value="Response_reg"/>
    <property type="match status" value="1"/>
</dbReference>
<reference evidence="4 5" key="1">
    <citation type="submission" date="2017-05" db="EMBL/GenBank/DDBJ databases">
        <title>Vagococcus spp. assemblies.</title>
        <authorList>
            <person name="Gulvik C.A."/>
        </authorList>
    </citation>
    <scope>NUCLEOTIDE SEQUENCE [LARGE SCALE GENOMIC DNA]</scope>
    <source>
        <strain evidence="4 5">NCFB 2777</strain>
    </source>
</reference>